<proteinExistence type="predicted"/>
<dbReference type="EMBL" id="KQ459562">
    <property type="protein sequence ID" value="KPI99734.1"/>
    <property type="molecule type" value="Genomic_DNA"/>
</dbReference>
<gene>
    <name evidence="1" type="ORF">RR46_04708</name>
</gene>
<sequence length="179" mass="21714">MPLVMSKDEWSRIVSWTDSNRENPETVRRREYIRYLHETSQAMTKAWPNSLENVNKRNEELRRARVAAAEQANTDFYKQYVRRRRDEQRRLMAGARDIIFKNKDAPKMLLRAVIESVTQKEREEQLKFLGELRRQAAQRKRDDDAAITRNADEWNRLMATRKQRRFEVNKKYQREILDQ</sequence>
<organism evidence="1 2">
    <name type="scientific">Papilio xuthus</name>
    <name type="common">Asian swallowtail butterfly</name>
    <dbReference type="NCBI Taxonomy" id="66420"/>
    <lineage>
        <taxon>Eukaryota</taxon>
        <taxon>Metazoa</taxon>
        <taxon>Ecdysozoa</taxon>
        <taxon>Arthropoda</taxon>
        <taxon>Hexapoda</taxon>
        <taxon>Insecta</taxon>
        <taxon>Pterygota</taxon>
        <taxon>Neoptera</taxon>
        <taxon>Endopterygota</taxon>
        <taxon>Lepidoptera</taxon>
        <taxon>Glossata</taxon>
        <taxon>Ditrysia</taxon>
        <taxon>Papilionoidea</taxon>
        <taxon>Papilionidae</taxon>
        <taxon>Papilioninae</taxon>
        <taxon>Papilio</taxon>
    </lineage>
</organism>
<dbReference type="STRING" id="66420.A0A194Q3Z5"/>
<dbReference type="AlphaFoldDB" id="A0A194Q3Z5"/>
<keyword evidence="2" id="KW-1185">Reference proteome</keyword>
<name>A0A194Q3Z5_PAPXU</name>
<evidence type="ECO:0000313" key="2">
    <source>
        <dbReference type="Proteomes" id="UP000053268"/>
    </source>
</evidence>
<accession>A0A194Q3Z5</accession>
<reference evidence="1 2" key="1">
    <citation type="journal article" date="2015" name="Nat. Commun.">
        <title>Outbred genome sequencing and CRISPR/Cas9 gene editing in butterflies.</title>
        <authorList>
            <person name="Li X."/>
            <person name="Fan D."/>
            <person name="Zhang W."/>
            <person name="Liu G."/>
            <person name="Zhang L."/>
            <person name="Zhao L."/>
            <person name="Fang X."/>
            <person name="Chen L."/>
            <person name="Dong Y."/>
            <person name="Chen Y."/>
            <person name="Ding Y."/>
            <person name="Zhao R."/>
            <person name="Feng M."/>
            <person name="Zhu Y."/>
            <person name="Feng Y."/>
            <person name="Jiang X."/>
            <person name="Zhu D."/>
            <person name="Xiang H."/>
            <person name="Feng X."/>
            <person name="Li S."/>
            <person name="Wang J."/>
            <person name="Zhang G."/>
            <person name="Kronforst M.R."/>
            <person name="Wang W."/>
        </authorList>
    </citation>
    <scope>NUCLEOTIDE SEQUENCE [LARGE SCALE GENOMIC DNA]</scope>
    <source>
        <strain evidence="1">Ya'a_city_454_Px</strain>
        <tissue evidence="1">Whole body</tissue>
    </source>
</reference>
<protein>
    <submittedName>
        <fullName evidence="1">Uncharacterized protein</fullName>
    </submittedName>
</protein>
<evidence type="ECO:0000313" key="1">
    <source>
        <dbReference type="EMBL" id="KPI99734.1"/>
    </source>
</evidence>
<dbReference type="Proteomes" id="UP000053268">
    <property type="component" value="Unassembled WGS sequence"/>
</dbReference>